<reference evidence="1 2" key="1">
    <citation type="submission" date="2015-11" db="EMBL/GenBank/DDBJ databases">
        <title>Expanding the genomic diversity of Burkholderia species for the development of highly accurate diagnostics.</title>
        <authorList>
            <person name="Sahl J."/>
            <person name="Keim P."/>
            <person name="Wagner D."/>
        </authorList>
    </citation>
    <scope>NUCLEOTIDE SEQUENCE [LARGE SCALE GENOMIC DNA]</scope>
    <source>
        <strain evidence="1 2">MSMB368WGS</strain>
    </source>
</reference>
<evidence type="ECO:0000313" key="2">
    <source>
        <dbReference type="Proteomes" id="UP000062912"/>
    </source>
</evidence>
<comment type="caution">
    <text evidence="1">The sequence shown here is derived from an EMBL/GenBank/DDBJ whole genome shotgun (WGS) entry which is preliminary data.</text>
</comment>
<organism evidence="1 2">
    <name type="scientific">Burkholderia pseudomultivorans</name>
    <dbReference type="NCBI Taxonomy" id="1207504"/>
    <lineage>
        <taxon>Bacteria</taxon>
        <taxon>Pseudomonadati</taxon>
        <taxon>Pseudomonadota</taxon>
        <taxon>Betaproteobacteria</taxon>
        <taxon>Burkholderiales</taxon>
        <taxon>Burkholderiaceae</taxon>
        <taxon>Burkholderia</taxon>
        <taxon>Burkholderia cepacia complex</taxon>
    </lineage>
</organism>
<name>A0A132EGM4_9BURK</name>
<proteinExistence type="predicted"/>
<dbReference type="EMBL" id="LPJR01000029">
    <property type="protein sequence ID" value="KWF29887.1"/>
    <property type="molecule type" value="Genomic_DNA"/>
</dbReference>
<protein>
    <submittedName>
        <fullName evidence="1">Uncharacterized protein</fullName>
    </submittedName>
</protein>
<evidence type="ECO:0000313" key="1">
    <source>
        <dbReference type="EMBL" id="KWF29887.1"/>
    </source>
</evidence>
<dbReference type="AlphaFoldDB" id="A0A132EGM4"/>
<accession>A0A132EGM4</accession>
<dbReference type="Proteomes" id="UP000062912">
    <property type="component" value="Unassembled WGS sequence"/>
</dbReference>
<dbReference type="RefSeq" id="WP_060241830.1">
    <property type="nucleotide sequence ID" value="NZ_LPJR01000029.1"/>
</dbReference>
<gene>
    <name evidence="1" type="ORF">WT56_16010</name>
</gene>
<sequence>MSNAQHTPGPWYVFNNGVYLEIRTELGSYGGEQIGDVCASKHMDGVEDNPVAAPNAYLIAAAPELLEALQYALPYLEACVPNPRNGVNADCSIDVNCVARARTEIAKARGVA</sequence>